<dbReference type="PANTHER" id="PTHR42085:SF4">
    <property type="entry name" value="F-BOX DOMAIN-CONTAINING PROTEIN"/>
    <property type="match status" value="1"/>
</dbReference>
<evidence type="ECO:0000313" key="2">
    <source>
        <dbReference type="Proteomes" id="UP001610563"/>
    </source>
</evidence>
<accession>A0ABR4G9R6</accession>
<protein>
    <submittedName>
        <fullName evidence="1">Uncharacterized protein</fullName>
    </submittedName>
</protein>
<keyword evidence="2" id="KW-1185">Reference proteome</keyword>
<reference evidence="1 2" key="1">
    <citation type="submission" date="2024-07" db="EMBL/GenBank/DDBJ databases">
        <title>Section-level genome sequencing and comparative genomics of Aspergillus sections Usti and Cavernicolus.</title>
        <authorList>
            <consortium name="Lawrence Berkeley National Laboratory"/>
            <person name="Nybo J.L."/>
            <person name="Vesth T.C."/>
            <person name="Theobald S."/>
            <person name="Frisvad J.C."/>
            <person name="Larsen T.O."/>
            <person name="Kjaerboelling I."/>
            <person name="Rothschild-Mancinelli K."/>
            <person name="Lyhne E.K."/>
            <person name="Kogle M.E."/>
            <person name="Barry K."/>
            <person name="Clum A."/>
            <person name="Na H."/>
            <person name="Ledsgaard L."/>
            <person name="Lin J."/>
            <person name="Lipzen A."/>
            <person name="Kuo A."/>
            <person name="Riley R."/>
            <person name="Mondo S."/>
            <person name="Labutti K."/>
            <person name="Haridas S."/>
            <person name="Pangalinan J."/>
            <person name="Salamov A.A."/>
            <person name="Simmons B.A."/>
            <person name="Magnuson J.K."/>
            <person name="Chen J."/>
            <person name="Drula E."/>
            <person name="Henrissat B."/>
            <person name="Wiebenga A."/>
            <person name="Lubbers R.J."/>
            <person name="Gomes A.C."/>
            <person name="Makela M.R."/>
            <person name="Stajich J."/>
            <person name="Grigoriev I.V."/>
            <person name="Mortensen U.H."/>
            <person name="De Vries R.P."/>
            <person name="Baker S.E."/>
            <person name="Andersen M.R."/>
        </authorList>
    </citation>
    <scope>NUCLEOTIDE SEQUENCE [LARGE SCALE GENOMIC DNA]</scope>
    <source>
        <strain evidence="1 2">CBS 209.92</strain>
    </source>
</reference>
<dbReference type="EMBL" id="JBFTWV010000032">
    <property type="protein sequence ID" value="KAL2795777.1"/>
    <property type="molecule type" value="Genomic_DNA"/>
</dbReference>
<dbReference type="InterPro" id="IPR038883">
    <property type="entry name" value="AN11006-like"/>
</dbReference>
<dbReference type="Proteomes" id="UP001610563">
    <property type="component" value="Unassembled WGS sequence"/>
</dbReference>
<proteinExistence type="predicted"/>
<evidence type="ECO:0000313" key="1">
    <source>
        <dbReference type="EMBL" id="KAL2795777.1"/>
    </source>
</evidence>
<gene>
    <name evidence="1" type="ORF">BJX66DRAFT_301344</name>
</gene>
<sequence>MTEQQPHFLRLPYNICRSIYRDLWMIAGPHSALSSFHRGEWSSRKQRLIKHDDYEIRISNQLFYVSRAISEDARAMFYSENSWWFSDEHPGDLKYLLNLSPLAWKSLRTVAITIGTKRCKHWLRPETWNPYRDCHGAASGHIGDDTQLNASSGLFTWTFICSQLATYNTKDDRLKLRLICCAASQDTAARFLASMQNLPRLKGLSIRMEPHRNFDILQMIMTTIRQKTLYFSPDPKKPFLFQKLPVEIQIHVLEYSGLMAPRELVARLPGEPFVPADCRRFECGALPLGSWHCGDCYCPATHTALSTVYTCLTASIPHALFLVSKAIRELALFVYYARNTIEIWYKAPTGLPIPALPVNTSWEPRASSFLSHFPEHSWKHLRHIHWMFPFSMPHDAFHPGSGEMSDWTNTLDALFCAVTPVL</sequence>
<organism evidence="1 2">
    <name type="scientific">Aspergillus keveii</name>
    <dbReference type="NCBI Taxonomy" id="714993"/>
    <lineage>
        <taxon>Eukaryota</taxon>
        <taxon>Fungi</taxon>
        <taxon>Dikarya</taxon>
        <taxon>Ascomycota</taxon>
        <taxon>Pezizomycotina</taxon>
        <taxon>Eurotiomycetes</taxon>
        <taxon>Eurotiomycetidae</taxon>
        <taxon>Eurotiales</taxon>
        <taxon>Aspergillaceae</taxon>
        <taxon>Aspergillus</taxon>
        <taxon>Aspergillus subgen. Nidulantes</taxon>
    </lineage>
</organism>
<name>A0ABR4G9R6_9EURO</name>
<comment type="caution">
    <text evidence="1">The sequence shown here is derived from an EMBL/GenBank/DDBJ whole genome shotgun (WGS) entry which is preliminary data.</text>
</comment>
<dbReference type="PANTHER" id="PTHR42085">
    <property type="entry name" value="F-BOX DOMAIN-CONTAINING PROTEIN"/>
    <property type="match status" value="1"/>
</dbReference>